<dbReference type="SUPFAM" id="SSF101898">
    <property type="entry name" value="NHL repeat"/>
    <property type="match status" value="1"/>
</dbReference>
<evidence type="ECO:0000256" key="2">
    <source>
        <dbReference type="PROSITE-ProRule" id="PRU00504"/>
    </source>
</evidence>
<sequence>LFYPMGLSFDQQRNRYVVDSGNNRIVKFEVDLN</sequence>
<gene>
    <name evidence="3" type="ORF">OXD698_LOCUS49745</name>
</gene>
<dbReference type="PROSITE" id="PS51125">
    <property type="entry name" value="NHL"/>
    <property type="match status" value="1"/>
</dbReference>
<evidence type="ECO:0000313" key="3">
    <source>
        <dbReference type="EMBL" id="CAF4369198.1"/>
    </source>
</evidence>
<keyword evidence="1" id="KW-0677">Repeat</keyword>
<dbReference type="EMBL" id="CAJOAZ010022806">
    <property type="protein sequence ID" value="CAF4369198.1"/>
    <property type="molecule type" value="Genomic_DNA"/>
</dbReference>
<accession>A0A820MA23</accession>
<reference evidence="3" key="1">
    <citation type="submission" date="2021-02" db="EMBL/GenBank/DDBJ databases">
        <authorList>
            <person name="Nowell W R."/>
        </authorList>
    </citation>
    <scope>NUCLEOTIDE SEQUENCE</scope>
</reference>
<dbReference type="InterPro" id="IPR001258">
    <property type="entry name" value="NHL_repeat"/>
</dbReference>
<organism evidence="3 4">
    <name type="scientific">Adineta steineri</name>
    <dbReference type="NCBI Taxonomy" id="433720"/>
    <lineage>
        <taxon>Eukaryota</taxon>
        <taxon>Metazoa</taxon>
        <taxon>Spiralia</taxon>
        <taxon>Gnathifera</taxon>
        <taxon>Rotifera</taxon>
        <taxon>Eurotatoria</taxon>
        <taxon>Bdelloidea</taxon>
        <taxon>Adinetida</taxon>
        <taxon>Adinetidae</taxon>
        <taxon>Adineta</taxon>
    </lineage>
</organism>
<feature type="non-terminal residue" evidence="3">
    <location>
        <position position="1"/>
    </location>
</feature>
<feature type="repeat" description="NHL" evidence="2">
    <location>
        <begin position="1"/>
        <end position="31"/>
    </location>
</feature>
<dbReference type="Proteomes" id="UP000663844">
    <property type="component" value="Unassembled WGS sequence"/>
</dbReference>
<dbReference type="AlphaFoldDB" id="A0A820MA23"/>
<proteinExistence type="predicted"/>
<evidence type="ECO:0000313" key="4">
    <source>
        <dbReference type="Proteomes" id="UP000663844"/>
    </source>
</evidence>
<name>A0A820MA23_9BILA</name>
<comment type="caution">
    <text evidence="3">The sequence shown here is derived from an EMBL/GenBank/DDBJ whole genome shotgun (WGS) entry which is preliminary data.</text>
</comment>
<dbReference type="InterPro" id="IPR011042">
    <property type="entry name" value="6-blade_b-propeller_TolB-like"/>
</dbReference>
<evidence type="ECO:0000256" key="1">
    <source>
        <dbReference type="ARBA" id="ARBA00022737"/>
    </source>
</evidence>
<dbReference type="Gene3D" id="2.120.10.30">
    <property type="entry name" value="TolB, C-terminal domain"/>
    <property type="match status" value="1"/>
</dbReference>
<protein>
    <submittedName>
        <fullName evidence="3">Uncharacterized protein</fullName>
    </submittedName>
</protein>